<reference evidence="3 5" key="1">
    <citation type="journal article" date="2011" name="Science">
        <title>Comparative functional genomics of the fission yeasts.</title>
        <authorList>
            <person name="Rhind N."/>
            <person name="Chen Z."/>
            <person name="Yassour M."/>
            <person name="Thompson D.A."/>
            <person name="Haas B.J."/>
            <person name="Habib N."/>
            <person name="Wapinski I."/>
            <person name="Roy S."/>
            <person name="Lin M.F."/>
            <person name="Heiman D.I."/>
            <person name="Young S.K."/>
            <person name="Furuya K."/>
            <person name="Guo Y."/>
            <person name="Pidoux A."/>
            <person name="Chen H.M."/>
            <person name="Robbertse B."/>
            <person name="Goldberg J.M."/>
            <person name="Aoki K."/>
            <person name="Bayne E.H."/>
            <person name="Berlin A.M."/>
            <person name="Desjardins C.A."/>
            <person name="Dobbs E."/>
            <person name="Dukaj L."/>
            <person name="Fan L."/>
            <person name="FitzGerald M.G."/>
            <person name="French C."/>
            <person name="Gujja S."/>
            <person name="Hansen K."/>
            <person name="Keifenheim D."/>
            <person name="Levin J.Z."/>
            <person name="Mosher R.A."/>
            <person name="Mueller C.A."/>
            <person name="Pfiffner J."/>
            <person name="Priest M."/>
            <person name="Russ C."/>
            <person name="Smialowska A."/>
            <person name="Swoboda P."/>
            <person name="Sykes S.M."/>
            <person name="Vaughn M."/>
            <person name="Vengrova S."/>
            <person name="Yoder R."/>
            <person name="Zeng Q."/>
            <person name="Allshire R."/>
            <person name="Baulcombe D."/>
            <person name="Birren B.W."/>
            <person name="Brown W."/>
            <person name="Ekwall K."/>
            <person name="Kellis M."/>
            <person name="Leatherwood J."/>
            <person name="Levin H."/>
            <person name="Margalit H."/>
            <person name="Martienssen R."/>
            <person name="Nieduszynski C.A."/>
            <person name="Spatafora J.W."/>
            <person name="Friedman N."/>
            <person name="Dalgaard J.Z."/>
            <person name="Baumann P."/>
            <person name="Niki H."/>
            <person name="Regev A."/>
            <person name="Nusbaum C."/>
        </authorList>
    </citation>
    <scope>NUCLEOTIDE SEQUENCE [LARGE SCALE GENOMIC DNA]</scope>
    <source>
        <strain evidence="5">yFS275 / FY16936</strain>
    </source>
</reference>
<dbReference type="STRING" id="402676.B6K3Z4"/>
<evidence type="ECO:0000259" key="1">
    <source>
        <dbReference type="Pfam" id="PF10395"/>
    </source>
</evidence>
<dbReference type="OMA" id="NSHYIWA"/>
<dbReference type="OrthoDB" id="5330858at2759"/>
<dbReference type="EMBL" id="KE651167">
    <property type="protein sequence ID" value="EEB08201.1"/>
    <property type="molecule type" value="Genomic_DNA"/>
</dbReference>
<dbReference type="GO" id="GO:0032040">
    <property type="term" value="C:small-subunit processome"/>
    <property type="evidence" value="ECO:0007669"/>
    <property type="project" value="EnsemblFungi"/>
</dbReference>
<evidence type="ECO:0000259" key="2">
    <source>
        <dbReference type="Pfam" id="PF22542"/>
    </source>
</evidence>
<feature type="domain" description="Utp8 C-terminal" evidence="2">
    <location>
        <begin position="432"/>
        <end position="767"/>
    </location>
</feature>
<evidence type="ECO:0000313" key="5">
    <source>
        <dbReference type="Proteomes" id="UP000001744"/>
    </source>
</evidence>
<proteinExistence type="predicted"/>
<keyword evidence="5" id="KW-1185">Reference proteome</keyword>
<name>B6K3Z4_SCHJY</name>
<feature type="domain" description="Utp8 beta-propeller" evidence="1">
    <location>
        <begin position="1"/>
        <end position="406"/>
    </location>
</feature>
<dbReference type="InterPro" id="IPR018843">
    <property type="entry name" value="Utp8_b-prop"/>
</dbReference>
<evidence type="ECO:0000313" key="4">
    <source>
        <dbReference type="JaponicusDB" id="SJAG_03341"/>
    </source>
</evidence>
<organism evidence="3 5">
    <name type="scientific">Schizosaccharomyces japonicus (strain yFS275 / FY16936)</name>
    <name type="common">Fission yeast</name>
    <dbReference type="NCBI Taxonomy" id="402676"/>
    <lineage>
        <taxon>Eukaryota</taxon>
        <taxon>Fungi</taxon>
        <taxon>Dikarya</taxon>
        <taxon>Ascomycota</taxon>
        <taxon>Taphrinomycotina</taxon>
        <taxon>Schizosaccharomycetes</taxon>
        <taxon>Schizosaccharomycetales</taxon>
        <taxon>Schizosaccharomycetaceae</taxon>
        <taxon>Schizosaccharomyces</taxon>
    </lineage>
</organism>
<dbReference type="HOGENOM" id="CLU_365308_0_0_1"/>
<dbReference type="InterPro" id="IPR053881">
    <property type="entry name" value="Utp8_C"/>
</dbReference>
<dbReference type="JaponicusDB" id="SJAG_03341">
    <property type="gene designation" value="utp8"/>
</dbReference>
<dbReference type="Pfam" id="PF22542">
    <property type="entry name" value="Utp8_C"/>
    <property type="match status" value="1"/>
</dbReference>
<dbReference type="Pfam" id="PF10395">
    <property type="entry name" value="Utp8_b_propeller"/>
    <property type="match status" value="1"/>
</dbReference>
<protein>
    <submittedName>
        <fullName evidence="3">Uncharacterized protein</fullName>
    </submittedName>
</protein>
<dbReference type="RefSeq" id="XP_002174494.1">
    <property type="nucleotide sequence ID" value="XM_002174458.2"/>
</dbReference>
<dbReference type="AlphaFoldDB" id="B6K3Z4"/>
<dbReference type="GeneID" id="7052505"/>
<evidence type="ECO:0000313" key="3">
    <source>
        <dbReference type="EMBL" id="EEB08201.1"/>
    </source>
</evidence>
<sequence>MASFGEVSLLGSLSSGSKSGRKGKSKLFGVVATKNGLECAQQLAVEVEGQGIDLYSLKQQRLIASCPLPDKTQFSCDPVYVKQDSVHRVWACTCSTKTNNAWALLQWRYDETDEQTSITYTDLSGRKAFSLLLEPDTQQLMVVFEDGSVYILPSQETDGSLSEPVWSPLASGDQVLQVVCSNKKVPENAKAQEDARSGDVEMTDAVDVDSTKEDAIRNSPSSLHMLYATKSAGNTQYVVASYSLARREVVAKRLVHDKFGTNYSPQLALLNDGEAVCAFGNERLSVYEAVTADSLRLAHTFDFSGVLSTVVRIVPISRNFCTLFAENTAFLLDLQYGTVQAEFSMGSSNSLGFLAILKRSDTDKAVAGDIVFTSRKSLHQLPFYAPKHLRLADAVGKRRHKLGQNMTVHGALADGILTKSKNTTSLCEQVLKNMRIQDESGRATLVDLQKLAAEGKCDEFDQRFTEFAEAYQNEFGTRRRAKDAALQNIQLLPVSFVHAVQELLFAEVDGALKLKLPARETLKYLLRNRLFSCSALNVPGGQSVFQCLHDFHPELGMLLMERISDVSAVDIARALKVALQRNKKKHFIVLFARLDTLHAPSAIAILKEQLIPEELDSLFSVVAQFLLTPSRATSSAKLSDGALARCAALIMDCLGPGRLALGEQNLALVKDLHSSVEESLKAMNSLLLLLPAVTELIKHKRSMSAGAKAGVVYSNPQPKAVVEEVSDLATLLKKDAFMEKAKGKNQRSRAKNLDMTIGKYTVERLEI</sequence>
<dbReference type="Proteomes" id="UP000001744">
    <property type="component" value="Unassembled WGS sequence"/>
</dbReference>
<gene>
    <name evidence="4" type="primary">utp8</name>
    <name evidence="3" type="ORF">SJAG_03341</name>
</gene>
<dbReference type="VEuPathDB" id="FungiDB:SJAG_03341"/>
<accession>B6K3Z4</accession>